<dbReference type="HAMAP" id="MF_01334">
    <property type="entry name" value="Ribosomal_bL25_CTC"/>
    <property type="match status" value="1"/>
</dbReference>
<dbReference type="PANTHER" id="PTHR33284:SF1">
    <property type="entry name" value="RIBOSOMAL PROTEIN L25_GLN-TRNA SYNTHETASE, ANTI-CODON-BINDING DOMAIN-CONTAINING PROTEIN"/>
    <property type="match status" value="1"/>
</dbReference>
<evidence type="ECO:0000259" key="7">
    <source>
        <dbReference type="Pfam" id="PF01386"/>
    </source>
</evidence>
<keyword evidence="4 5" id="KW-0687">Ribonucleoprotein</keyword>
<dbReference type="Gene3D" id="2.40.240.10">
    <property type="entry name" value="Ribosomal Protein L25, Chain P"/>
    <property type="match status" value="1"/>
</dbReference>
<sequence>MKTIEIIGYRRANLGKADAQKLRDEGLVPCVLYGGNEQIHFYSPMILFRDLVYTNEAHFVHINLEGLEAQAILQEVQFHPVSEIILHADFLRISEDRKIKMNIPARLVGQAPGVSKGGTLVQKRSSLKVYAFPKDMPDHIDVDVTALDFHHAIKVGDIKSAGLEFMDPKQASVAVVEVPRAAKMAAEEAAAAPAEGAAAAAPAAAAAAPAAKKADAPKKEEGKK</sequence>
<dbReference type="NCBIfam" id="TIGR00731">
    <property type="entry name" value="bL25_bact_ctc"/>
    <property type="match status" value="1"/>
</dbReference>
<dbReference type="Pfam" id="PF01386">
    <property type="entry name" value="Ribosomal_L25p"/>
    <property type="match status" value="1"/>
</dbReference>
<evidence type="ECO:0000313" key="10">
    <source>
        <dbReference type="Proteomes" id="UP000266183"/>
    </source>
</evidence>
<dbReference type="SUPFAM" id="SSF50715">
    <property type="entry name" value="Ribosomal protein L25-like"/>
    <property type="match status" value="1"/>
</dbReference>
<dbReference type="InterPro" id="IPR029751">
    <property type="entry name" value="Ribosomal_L25_dom"/>
</dbReference>
<feature type="region of interest" description="Disordered" evidence="6">
    <location>
        <begin position="202"/>
        <end position="224"/>
    </location>
</feature>
<dbReference type="InterPro" id="IPR020057">
    <property type="entry name" value="Ribosomal_bL25_b-dom"/>
</dbReference>
<name>A0A385SRT8_9BACT</name>
<comment type="function">
    <text evidence="5">This is one of the proteins that binds to the 5S RNA in the ribosome where it forms part of the central protuberance.</text>
</comment>
<dbReference type="InterPro" id="IPR001021">
    <property type="entry name" value="Ribosomal_bL25_long"/>
</dbReference>
<protein>
    <recommendedName>
        <fullName evidence="5">Large ribosomal subunit protein bL25</fullName>
    </recommendedName>
    <alternativeName>
        <fullName evidence="5">General stress protein CTC</fullName>
    </alternativeName>
</protein>
<comment type="subunit">
    <text evidence="5">Part of the 50S ribosomal subunit; part of the 5S rRNA/L5/L18/L25 subcomplex. Contacts the 5S rRNA. Binds to the 5S rRNA independently of L5 and L18.</text>
</comment>
<dbReference type="NCBIfam" id="NF004132">
    <property type="entry name" value="PRK05618.2-2"/>
    <property type="match status" value="1"/>
</dbReference>
<evidence type="ECO:0000313" key="9">
    <source>
        <dbReference type="EMBL" id="AYB34513.1"/>
    </source>
</evidence>
<dbReference type="OrthoDB" id="9786489at2"/>
<dbReference type="InterPro" id="IPR037121">
    <property type="entry name" value="Ribosomal_bL25_C"/>
</dbReference>
<dbReference type="GO" id="GO:0008097">
    <property type="term" value="F:5S rRNA binding"/>
    <property type="evidence" value="ECO:0007669"/>
    <property type="project" value="InterPro"/>
</dbReference>
<dbReference type="InterPro" id="IPR020056">
    <property type="entry name" value="Rbsml_bL25/Gln-tRNA_synth_N"/>
</dbReference>
<dbReference type="KEGG" id="chk:D4L85_29775"/>
<keyword evidence="1 5" id="KW-0699">rRNA-binding</keyword>
<organism evidence="9 10">
    <name type="scientific">Chryseolinea soli</name>
    <dbReference type="NCBI Taxonomy" id="2321403"/>
    <lineage>
        <taxon>Bacteria</taxon>
        <taxon>Pseudomonadati</taxon>
        <taxon>Bacteroidota</taxon>
        <taxon>Cytophagia</taxon>
        <taxon>Cytophagales</taxon>
        <taxon>Fulvivirgaceae</taxon>
        <taxon>Chryseolinea</taxon>
    </lineage>
</organism>
<dbReference type="RefSeq" id="WP_119757772.1">
    <property type="nucleotide sequence ID" value="NZ_CP032382.1"/>
</dbReference>
<dbReference type="GO" id="GO:0022625">
    <property type="term" value="C:cytosolic large ribosomal subunit"/>
    <property type="evidence" value="ECO:0007669"/>
    <property type="project" value="TreeGrafter"/>
</dbReference>
<accession>A0A385SRT8</accession>
<dbReference type="CDD" id="cd00495">
    <property type="entry name" value="Ribosomal_L25_TL5_CTC"/>
    <property type="match status" value="1"/>
</dbReference>
<proteinExistence type="inferred from homology"/>
<dbReference type="Proteomes" id="UP000266183">
    <property type="component" value="Chromosome"/>
</dbReference>
<dbReference type="GO" id="GO:0006412">
    <property type="term" value="P:translation"/>
    <property type="evidence" value="ECO:0007669"/>
    <property type="project" value="UniProtKB-UniRule"/>
</dbReference>
<dbReference type="AlphaFoldDB" id="A0A385SRT8"/>
<keyword evidence="10" id="KW-1185">Reference proteome</keyword>
<dbReference type="InterPro" id="IPR020930">
    <property type="entry name" value="Ribosomal_uL5_bac-type"/>
</dbReference>
<feature type="domain" description="Large ribosomal subunit protein bL25 beta" evidence="8">
    <location>
        <begin position="98"/>
        <end position="180"/>
    </location>
</feature>
<evidence type="ECO:0000259" key="8">
    <source>
        <dbReference type="Pfam" id="PF14693"/>
    </source>
</evidence>
<dbReference type="Gene3D" id="2.170.120.20">
    <property type="entry name" value="Ribosomal protein L25, beta domain"/>
    <property type="match status" value="1"/>
</dbReference>
<dbReference type="PANTHER" id="PTHR33284">
    <property type="entry name" value="RIBOSOMAL PROTEIN L25/GLN-TRNA SYNTHETASE, ANTI-CODON-BINDING DOMAIN-CONTAINING PROTEIN"/>
    <property type="match status" value="1"/>
</dbReference>
<evidence type="ECO:0000256" key="4">
    <source>
        <dbReference type="ARBA" id="ARBA00023274"/>
    </source>
</evidence>
<dbReference type="EMBL" id="CP032382">
    <property type="protein sequence ID" value="AYB34513.1"/>
    <property type="molecule type" value="Genomic_DNA"/>
</dbReference>
<evidence type="ECO:0000256" key="5">
    <source>
        <dbReference type="HAMAP-Rule" id="MF_01334"/>
    </source>
</evidence>
<evidence type="ECO:0000256" key="2">
    <source>
        <dbReference type="ARBA" id="ARBA00022884"/>
    </source>
</evidence>
<comment type="similarity">
    <text evidence="5">Belongs to the bacterial ribosomal protein bL25 family. CTC subfamily.</text>
</comment>
<dbReference type="Pfam" id="PF14693">
    <property type="entry name" value="Ribosomal_TL5_C"/>
    <property type="match status" value="1"/>
</dbReference>
<dbReference type="GO" id="GO:0003735">
    <property type="term" value="F:structural constituent of ribosome"/>
    <property type="evidence" value="ECO:0007669"/>
    <property type="project" value="InterPro"/>
</dbReference>
<feature type="compositionally biased region" description="Low complexity" evidence="6">
    <location>
        <begin position="202"/>
        <end position="211"/>
    </location>
</feature>
<keyword evidence="2 5" id="KW-0694">RNA-binding</keyword>
<keyword evidence="3 5" id="KW-0689">Ribosomal protein</keyword>
<evidence type="ECO:0000256" key="6">
    <source>
        <dbReference type="SAM" id="MobiDB-lite"/>
    </source>
</evidence>
<reference evidence="10" key="1">
    <citation type="submission" date="2018-09" db="EMBL/GenBank/DDBJ databases">
        <title>Chryseolinea sp. KIS68-18 isolated from soil.</title>
        <authorList>
            <person name="Weon H.-Y."/>
            <person name="Kwon S.-W."/>
            <person name="Lee S.A."/>
        </authorList>
    </citation>
    <scope>NUCLEOTIDE SEQUENCE [LARGE SCALE GENOMIC DNA]</scope>
    <source>
        <strain evidence="10">KIS68-18</strain>
    </source>
</reference>
<dbReference type="InterPro" id="IPR011035">
    <property type="entry name" value="Ribosomal_bL25/Gln-tRNA_synth"/>
</dbReference>
<evidence type="ECO:0000256" key="1">
    <source>
        <dbReference type="ARBA" id="ARBA00022730"/>
    </source>
</evidence>
<feature type="domain" description="Large ribosomal subunit protein bL25 L25" evidence="7">
    <location>
        <begin position="10"/>
        <end position="90"/>
    </location>
</feature>
<feature type="compositionally biased region" description="Basic and acidic residues" evidence="6">
    <location>
        <begin position="212"/>
        <end position="224"/>
    </location>
</feature>
<gene>
    <name evidence="5" type="primary">rplY</name>
    <name evidence="5" type="synonym">ctc</name>
    <name evidence="9" type="ORF">D4L85_29775</name>
</gene>
<evidence type="ECO:0000256" key="3">
    <source>
        <dbReference type="ARBA" id="ARBA00022980"/>
    </source>
</evidence>